<comment type="caution">
    <text evidence="1">The sequence shown here is derived from an EMBL/GenBank/DDBJ whole genome shotgun (WGS) entry which is preliminary data.</text>
</comment>
<sequence>MPQVETQLVAEAGDIELAAPTKRREDVIRRSVLAALGRPDRLLKVAVLPLWGNNFRVNVWTATDGAGNGIPNSYFVTADERGGIVRSEPPIQKLY</sequence>
<gene>
    <name evidence="1" type="ORF">J8F10_08625</name>
</gene>
<proteinExistence type="predicted"/>
<dbReference type="RefSeq" id="WP_210653425.1">
    <property type="nucleotide sequence ID" value="NZ_JAGKQQ010000001.1"/>
</dbReference>
<evidence type="ECO:0000313" key="1">
    <source>
        <dbReference type="EMBL" id="MBP3955343.1"/>
    </source>
</evidence>
<dbReference type="Proteomes" id="UP000676565">
    <property type="component" value="Unassembled WGS sequence"/>
</dbReference>
<protein>
    <submittedName>
        <fullName evidence="1">Uncharacterized protein</fullName>
    </submittedName>
</protein>
<dbReference type="EMBL" id="JAGKQQ010000001">
    <property type="protein sequence ID" value="MBP3955343.1"/>
    <property type="molecule type" value="Genomic_DNA"/>
</dbReference>
<keyword evidence="2" id="KW-1185">Reference proteome</keyword>
<accession>A0ABS5BNS9</accession>
<reference evidence="1 2" key="1">
    <citation type="submission" date="2021-04" db="EMBL/GenBank/DDBJ databases">
        <authorList>
            <person name="Ivanova A."/>
        </authorList>
    </citation>
    <scope>NUCLEOTIDE SEQUENCE [LARGE SCALE GENOMIC DNA]</scope>
    <source>
        <strain evidence="1 2">G18</strain>
    </source>
</reference>
<evidence type="ECO:0000313" key="2">
    <source>
        <dbReference type="Proteomes" id="UP000676565"/>
    </source>
</evidence>
<organism evidence="1 2">
    <name type="scientific">Gemmata palustris</name>
    <dbReference type="NCBI Taxonomy" id="2822762"/>
    <lineage>
        <taxon>Bacteria</taxon>
        <taxon>Pseudomonadati</taxon>
        <taxon>Planctomycetota</taxon>
        <taxon>Planctomycetia</taxon>
        <taxon>Gemmatales</taxon>
        <taxon>Gemmataceae</taxon>
        <taxon>Gemmata</taxon>
    </lineage>
</organism>
<name>A0ABS5BNS9_9BACT</name>